<dbReference type="PANTHER" id="PTHR11132">
    <property type="entry name" value="SOLUTE CARRIER FAMILY 35"/>
    <property type="match status" value="1"/>
</dbReference>
<protein>
    <submittedName>
        <fullName evidence="9">Putative sugar phosphate/phosphate translocator</fullName>
    </submittedName>
</protein>
<reference evidence="9 10" key="1">
    <citation type="submission" date="2016-02" db="EMBL/GenBank/DDBJ databases">
        <title>Genome analysis of coral dinoflagellate symbionts highlights evolutionary adaptations to a symbiotic lifestyle.</title>
        <authorList>
            <person name="Aranda M."/>
            <person name="Li Y."/>
            <person name="Liew Y.J."/>
            <person name="Baumgarten S."/>
            <person name="Simakov O."/>
            <person name="Wilson M."/>
            <person name="Piel J."/>
            <person name="Ashoor H."/>
            <person name="Bougouffa S."/>
            <person name="Bajic V.B."/>
            <person name="Ryu T."/>
            <person name="Ravasi T."/>
            <person name="Bayer T."/>
            <person name="Micklem G."/>
            <person name="Kim H."/>
            <person name="Bhak J."/>
            <person name="Lajeunesse T.C."/>
            <person name="Voolstra C.R."/>
        </authorList>
    </citation>
    <scope>NUCLEOTIDE SEQUENCE [LARGE SCALE GENOMIC DNA]</scope>
    <source>
        <strain evidence="9 10">CCMP2467</strain>
    </source>
</reference>
<dbReference type="Gene3D" id="3.90.190.10">
    <property type="entry name" value="Protein tyrosine phosphatase superfamily"/>
    <property type="match status" value="1"/>
</dbReference>
<dbReference type="Gene3D" id="3.40.50.300">
    <property type="entry name" value="P-loop containing nucleotide triphosphate hydrolases"/>
    <property type="match status" value="1"/>
</dbReference>
<dbReference type="PROSITE" id="PS51375">
    <property type="entry name" value="PPR"/>
    <property type="match status" value="2"/>
</dbReference>
<dbReference type="InterPro" id="IPR011990">
    <property type="entry name" value="TPR-like_helical_dom_sf"/>
</dbReference>
<evidence type="ECO:0000256" key="4">
    <source>
        <dbReference type="ARBA" id="ARBA00023136"/>
    </source>
</evidence>
<feature type="compositionally biased region" description="Polar residues" evidence="6">
    <location>
        <begin position="347"/>
        <end position="371"/>
    </location>
</feature>
<feature type="transmembrane region" description="Helical" evidence="7">
    <location>
        <begin position="1111"/>
        <end position="1131"/>
    </location>
</feature>
<evidence type="ECO:0000313" key="10">
    <source>
        <dbReference type="Proteomes" id="UP000186817"/>
    </source>
</evidence>
<keyword evidence="10" id="KW-1185">Reference proteome</keyword>
<dbReference type="OrthoDB" id="432535at2759"/>
<feature type="repeat" description="PPR" evidence="5">
    <location>
        <begin position="828"/>
        <end position="862"/>
    </location>
</feature>
<evidence type="ECO:0000256" key="6">
    <source>
        <dbReference type="SAM" id="MobiDB-lite"/>
    </source>
</evidence>
<name>A0A1Q9D3X5_SYMMI</name>
<dbReference type="InterPro" id="IPR002885">
    <property type="entry name" value="PPR_rpt"/>
</dbReference>
<evidence type="ECO:0000256" key="3">
    <source>
        <dbReference type="ARBA" id="ARBA00022989"/>
    </source>
</evidence>
<dbReference type="InterPro" id="IPR029021">
    <property type="entry name" value="Prot-tyrosine_phosphatase-like"/>
</dbReference>
<evidence type="ECO:0000256" key="5">
    <source>
        <dbReference type="PROSITE-ProRule" id="PRU00708"/>
    </source>
</evidence>
<evidence type="ECO:0000256" key="1">
    <source>
        <dbReference type="ARBA" id="ARBA00004141"/>
    </source>
</evidence>
<feature type="transmembrane region" description="Helical" evidence="7">
    <location>
        <begin position="1071"/>
        <end position="1091"/>
    </location>
</feature>
<proteinExistence type="predicted"/>
<dbReference type="AlphaFoldDB" id="A0A1Q9D3X5"/>
<dbReference type="EMBL" id="LSRX01000739">
    <property type="protein sequence ID" value="OLP89879.1"/>
    <property type="molecule type" value="Genomic_DNA"/>
</dbReference>
<feature type="transmembrane region" description="Helical" evidence="7">
    <location>
        <begin position="1164"/>
        <end position="1183"/>
    </location>
</feature>
<dbReference type="InterPro" id="IPR016130">
    <property type="entry name" value="Tyr_Pase_AS"/>
</dbReference>
<evidence type="ECO:0000259" key="8">
    <source>
        <dbReference type="PROSITE" id="PS50056"/>
    </source>
</evidence>
<feature type="region of interest" description="Disordered" evidence="6">
    <location>
        <begin position="344"/>
        <end position="371"/>
    </location>
</feature>
<feature type="non-terminal residue" evidence="9">
    <location>
        <position position="1"/>
    </location>
</feature>
<feature type="repeat" description="PPR" evidence="5">
    <location>
        <begin position="791"/>
        <end position="825"/>
    </location>
</feature>
<dbReference type="Pfam" id="PF01535">
    <property type="entry name" value="PPR"/>
    <property type="match status" value="1"/>
</dbReference>
<feature type="transmembrane region" description="Helical" evidence="7">
    <location>
        <begin position="918"/>
        <end position="938"/>
    </location>
</feature>
<dbReference type="InterPro" id="IPR004853">
    <property type="entry name" value="Sugar_P_trans_dom"/>
</dbReference>
<comment type="caution">
    <text evidence="9">The sequence shown here is derived from an EMBL/GenBank/DDBJ whole genome shotgun (WGS) entry which is preliminary data.</text>
</comment>
<dbReference type="PROSITE" id="PS00383">
    <property type="entry name" value="TYR_PHOSPHATASE_1"/>
    <property type="match status" value="1"/>
</dbReference>
<dbReference type="Gene3D" id="1.25.40.10">
    <property type="entry name" value="Tetratricopeptide repeat domain"/>
    <property type="match status" value="2"/>
</dbReference>
<keyword evidence="4 7" id="KW-0472">Membrane</keyword>
<organism evidence="9 10">
    <name type="scientific">Symbiodinium microadriaticum</name>
    <name type="common">Dinoflagellate</name>
    <name type="synonym">Zooxanthella microadriatica</name>
    <dbReference type="NCBI Taxonomy" id="2951"/>
    <lineage>
        <taxon>Eukaryota</taxon>
        <taxon>Sar</taxon>
        <taxon>Alveolata</taxon>
        <taxon>Dinophyceae</taxon>
        <taxon>Suessiales</taxon>
        <taxon>Symbiodiniaceae</taxon>
        <taxon>Symbiodinium</taxon>
    </lineage>
</organism>
<dbReference type="NCBIfam" id="TIGR00756">
    <property type="entry name" value="PPR"/>
    <property type="match status" value="1"/>
</dbReference>
<accession>A0A1Q9D3X5</accession>
<dbReference type="PROSITE" id="PS50056">
    <property type="entry name" value="TYR_PHOSPHATASE_2"/>
    <property type="match status" value="1"/>
</dbReference>
<sequence>ELWRWAEPTGCAALALGGASNAAAAVQSGVLLGARVSHIISVGSYRNFKALTTMQMENGHADIQLQYFQMSDWLRPDEKLDLRHDLAEPLQALQAAVQPAEAVGDRVVLVHCDQGHNRSPTLALAFFVCNGHTLRQAYCRLLRARMDVDPLPPYRRGLEQLEVELRGERGNSVSEHDIFALHVTQLMSLPNLHELAETCPPPPPPPGPVETMRSDDEREEMDEMSEASHAFEVALAVRRSAIATLLAEQPAEEMECTHGQECLHCSGGGVVFSGEAQSKGTLRFDAGSRPAAMSKMTCLSSTTLLCMLVRVCGVPHGSFADGCLDGTCAATALMQVRVAQRSPKTDAGQTISEESRVHSVSNKTVNEQPSQSESARQIVFLHIPKTAGTSFFADAMFMIPSNMSFLDNGELSLLGTPHVQNETRVVMIRNPLDHVLSQFLECKFDWWGKRVTAGTDFPFKPGVYGGLYNWVRHFTDLKNESVQGFPPDSKEWARAVSHNCYNPWNMQSRYLASVWDHYVPFDELQPDIKVARQGLQSVQVVGVPELYVESLCLVHLETHGGLPEGCACGQQGPIEQISTESHYVPNHSISELPDDLLSEMAKLVRVDAQIYVDALNRFELAARQAADRTGIQMFCDDRLDRAWANANSLLQRLGMENASELQRAWNHVRVEIVGRLQRKALPKELTGEVASLGHRGLWAAAIHKVEEARSHQLLDVVLCNAAVTACARSKAWQAALAVLQSMAEGRSGLPEPDLVTFNSTLNALASSACWREASWLLSEMSGSRWLHIWPNIVSYNTVLRACARSRSWQAALQLLSNLCQQGPEGEADLVSFNTAMSACERSSQWQLCSSLLANLGQRGLRPDTVSLNTVLSSLARGDEWQRAIFSVQIMAALIFWILMSATMIIFNAALLQGFRHPVWLTFWHMSASTVLILVLKLARPDLVATGDEKEGRPPLAMIEALKLGFPVAAAQCVGLIAGNTAVMYLSVSFCQMIKAWTPAMVYAVGCLVGTQKWSIPVAKTILTITVGLMITSVGEIKFDWYGFLMQVTALFSEGLRINLLEILLKSAGYKLNPLSSILIFAPIASAILLVIGVVTDLDGISFEVMHNIGELVLVANALVAFFLNIAIYIAIQLASGLIYALAGVVKDISIIMGSVVVMGSNVNVLQVVGYSVAITGIQCYGVVSKAPANFEASGIAYGVFRHFQDNLAPSTAAAPAKDLDGQRIGATNEDDEEMQNLKAEQSPGYLEVDLEGIQAPHGKASR</sequence>
<dbReference type="Pfam" id="PF13812">
    <property type="entry name" value="PPR_3"/>
    <property type="match status" value="1"/>
</dbReference>
<gene>
    <name evidence="9" type="ORF">AK812_SmicGene28609</name>
</gene>
<feature type="transmembrane region" description="Helical" evidence="7">
    <location>
        <begin position="1138"/>
        <end position="1158"/>
    </location>
</feature>
<evidence type="ECO:0000256" key="2">
    <source>
        <dbReference type="ARBA" id="ARBA00022692"/>
    </source>
</evidence>
<dbReference type="Proteomes" id="UP000186817">
    <property type="component" value="Unassembled WGS sequence"/>
</dbReference>
<keyword evidence="3 7" id="KW-1133">Transmembrane helix</keyword>
<dbReference type="InterPro" id="IPR050186">
    <property type="entry name" value="TPT_transporter"/>
</dbReference>
<dbReference type="Pfam" id="PF03151">
    <property type="entry name" value="TPT"/>
    <property type="match status" value="1"/>
</dbReference>
<feature type="domain" description="Tyrosine specific protein phosphatases" evidence="8">
    <location>
        <begin position="84"/>
        <end position="145"/>
    </location>
</feature>
<feature type="transmembrane region" description="Helical" evidence="7">
    <location>
        <begin position="883"/>
        <end position="906"/>
    </location>
</feature>
<dbReference type="GO" id="GO:0016020">
    <property type="term" value="C:membrane"/>
    <property type="evidence" value="ECO:0007669"/>
    <property type="project" value="UniProtKB-SubCell"/>
</dbReference>
<feature type="compositionally biased region" description="Pro residues" evidence="6">
    <location>
        <begin position="199"/>
        <end position="208"/>
    </location>
</feature>
<dbReference type="InterPro" id="IPR000387">
    <property type="entry name" value="Tyr_Pase_dom"/>
</dbReference>
<evidence type="ECO:0000313" key="9">
    <source>
        <dbReference type="EMBL" id="OLP89879.1"/>
    </source>
</evidence>
<feature type="transmembrane region" description="Helical" evidence="7">
    <location>
        <begin position="963"/>
        <end position="985"/>
    </location>
</feature>
<feature type="region of interest" description="Disordered" evidence="6">
    <location>
        <begin position="1219"/>
        <end position="1245"/>
    </location>
</feature>
<keyword evidence="2 7" id="KW-0812">Transmembrane</keyword>
<dbReference type="SUPFAM" id="SSF52799">
    <property type="entry name" value="(Phosphotyrosine protein) phosphatases II"/>
    <property type="match status" value="1"/>
</dbReference>
<dbReference type="InterPro" id="IPR027417">
    <property type="entry name" value="P-loop_NTPase"/>
</dbReference>
<feature type="region of interest" description="Disordered" evidence="6">
    <location>
        <begin position="198"/>
        <end position="218"/>
    </location>
</feature>
<evidence type="ECO:0000256" key="7">
    <source>
        <dbReference type="SAM" id="Phobius"/>
    </source>
</evidence>
<comment type="subcellular location">
    <subcellularLocation>
        <location evidence="1">Membrane</location>
        <topology evidence="1">Multi-pass membrane protein</topology>
    </subcellularLocation>
</comment>